<dbReference type="SUPFAM" id="SSF51735">
    <property type="entry name" value="NAD(P)-binding Rossmann-fold domains"/>
    <property type="match status" value="1"/>
</dbReference>
<proteinExistence type="inferred from homology"/>
<gene>
    <name evidence="4" type="ORF">CERZMDRAFT_111966</name>
</gene>
<dbReference type="OrthoDB" id="47007at2759"/>
<evidence type="ECO:0000256" key="3">
    <source>
        <dbReference type="SAM" id="MobiDB-lite"/>
    </source>
</evidence>
<dbReference type="GO" id="GO:0005783">
    <property type="term" value="C:endoplasmic reticulum"/>
    <property type="evidence" value="ECO:0007669"/>
    <property type="project" value="TreeGrafter"/>
</dbReference>
<dbReference type="EMBL" id="ML992673">
    <property type="protein sequence ID" value="KAF2212205.1"/>
    <property type="molecule type" value="Genomic_DNA"/>
</dbReference>
<evidence type="ECO:0000256" key="2">
    <source>
        <dbReference type="ARBA" id="ARBA00023002"/>
    </source>
</evidence>
<dbReference type="InterPro" id="IPR051019">
    <property type="entry name" value="VLCFA-Steroid_DH"/>
</dbReference>
<comment type="similarity">
    <text evidence="1">Belongs to the short-chain dehydrogenases/reductases (SDR) family.</text>
</comment>
<reference evidence="4" key="1">
    <citation type="journal article" date="2020" name="Stud. Mycol.">
        <title>101 Dothideomycetes genomes: a test case for predicting lifestyles and emergence of pathogens.</title>
        <authorList>
            <person name="Haridas S."/>
            <person name="Albert R."/>
            <person name="Binder M."/>
            <person name="Bloem J."/>
            <person name="Labutti K."/>
            <person name="Salamov A."/>
            <person name="Andreopoulos B."/>
            <person name="Baker S."/>
            <person name="Barry K."/>
            <person name="Bills G."/>
            <person name="Bluhm B."/>
            <person name="Cannon C."/>
            <person name="Castanera R."/>
            <person name="Culley D."/>
            <person name="Daum C."/>
            <person name="Ezra D."/>
            <person name="Gonzalez J."/>
            <person name="Henrissat B."/>
            <person name="Kuo A."/>
            <person name="Liang C."/>
            <person name="Lipzen A."/>
            <person name="Lutzoni F."/>
            <person name="Magnuson J."/>
            <person name="Mondo S."/>
            <person name="Nolan M."/>
            <person name="Ohm R."/>
            <person name="Pangilinan J."/>
            <person name="Park H.-J."/>
            <person name="Ramirez L."/>
            <person name="Alfaro M."/>
            <person name="Sun H."/>
            <person name="Tritt A."/>
            <person name="Yoshinaga Y."/>
            <person name="Zwiers L.-H."/>
            <person name="Turgeon B."/>
            <person name="Goodwin S."/>
            <person name="Spatafora J."/>
            <person name="Crous P."/>
            <person name="Grigoriev I."/>
        </authorList>
    </citation>
    <scope>NUCLEOTIDE SEQUENCE</scope>
    <source>
        <strain evidence="4">SCOH1-5</strain>
    </source>
</reference>
<keyword evidence="5" id="KW-1185">Reference proteome</keyword>
<dbReference type="AlphaFoldDB" id="A0A6A6FFN8"/>
<organism evidence="4 5">
    <name type="scientific">Cercospora zeae-maydis SCOH1-5</name>
    <dbReference type="NCBI Taxonomy" id="717836"/>
    <lineage>
        <taxon>Eukaryota</taxon>
        <taxon>Fungi</taxon>
        <taxon>Dikarya</taxon>
        <taxon>Ascomycota</taxon>
        <taxon>Pezizomycotina</taxon>
        <taxon>Dothideomycetes</taxon>
        <taxon>Dothideomycetidae</taxon>
        <taxon>Mycosphaerellales</taxon>
        <taxon>Mycosphaerellaceae</taxon>
        <taxon>Cercospora</taxon>
    </lineage>
</organism>
<protein>
    <submittedName>
        <fullName evidence="4">Uncharacterized protein</fullName>
    </submittedName>
</protein>
<sequence>MPFHHNSKLAAASTAIGTLWAAYQAYRLASFVQLYFLRRITGATDGIGRGFAEELCSHGFNVIIHGRNPEKLENERQKLLSRWSECSVRTLCIDAATEGGTVGALEKAAEEYRSLNLRILVNNCGGTGRMTSSVPLHLRTAEETRFFIDLNLRFATDITRIFLPQLRRNTPSLILNLSSMTSDFGIPYLSVYSGAKGYNQSFSRCLAAEMKAENVDVEVLGLIVSAVATDHYTKPQNLFVPSSRKFAKAALGIVGCGRTTVIPYWGHCVQTWLVGLMPTKVREGLLIEAGKNEKREEESGTTYEKTRQSKQTQ</sequence>
<dbReference type="PIRSF" id="PIRSF000126">
    <property type="entry name" value="11-beta-HSD1"/>
    <property type="match status" value="1"/>
</dbReference>
<accession>A0A6A6FFN8</accession>
<evidence type="ECO:0000256" key="1">
    <source>
        <dbReference type="ARBA" id="ARBA00006484"/>
    </source>
</evidence>
<dbReference type="Pfam" id="PF00106">
    <property type="entry name" value="adh_short"/>
    <property type="match status" value="1"/>
</dbReference>
<feature type="region of interest" description="Disordered" evidence="3">
    <location>
        <begin position="290"/>
        <end position="313"/>
    </location>
</feature>
<evidence type="ECO:0000313" key="4">
    <source>
        <dbReference type="EMBL" id="KAF2212205.1"/>
    </source>
</evidence>
<keyword evidence="2" id="KW-0560">Oxidoreductase</keyword>
<dbReference type="InterPro" id="IPR036291">
    <property type="entry name" value="NAD(P)-bd_dom_sf"/>
</dbReference>
<dbReference type="PRINTS" id="PR00081">
    <property type="entry name" value="GDHRDH"/>
</dbReference>
<dbReference type="GO" id="GO:0016491">
    <property type="term" value="F:oxidoreductase activity"/>
    <property type="evidence" value="ECO:0007669"/>
    <property type="project" value="UniProtKB-KW"/>
</dbReference>
<dbReference type="InterPro" id="IPR002347">
    <property type="entry name" value="SDR_fam"/>
</dbReference>
<name>A0A6A6FFN8_9PEZI</name>
<dbReference type="PANTHER" id="PTHR43899:SF13">
    <property type="entry name" value="RH59310P"/>
    <property type="match status" value="1"/>
</dbReference>
<evidence type="ECO:0000313" key="5">
    <source>
        <dbReference type="Proteomes" id="UP000799539"/>
    </source>
</evidence>
<dbReference type="Proteomes" id="UP000799539">
    <property type="component" value="Unassembled WGS sequence"/>
</dbReference>
<dbReference type="PANTHER" id="PTHR43899">
    <property type="entry name" value="RH59310P"/>
    <property type="match status" value="1"/>
</dbReference>
<dbReference type="Gene3D" id="3.40.50.720">
    <property type="entry name" value="NAD(P)-binding Rossmann-like Domain"/>
    <property type="match status" value="1"/>
</dbReference>